<protein>
    <submittedName>
        <fullName evidence="3">Integrase family protein</fullName>
    </submittedName>
</protein>
<dbReference type="SUPFAM" id="SSF53098">
    <property type="entry name" value="Ribonuclease H-like"/>
    <property type="match status" value="1"/>
</dbReference>
<feature type="domain" description="Integrase catalytic" evidence="2">
    <location>
        <begin position="113"/>
        <end position="219"/>
    </location>
</feature>
<name>A0A0G3HEK9_9CORY</name>
<dbReference type="PANTHER" id="PTHR46889">
    <property type="entry name" value="TRANSPOSASE INSF FOR INSERTION SEQUENCE IS3B-RELATED"/>
    <property type="match status" value="1"/>
</dbReference>
<dbReference type="Pfam" id="PF13276">
    <property type="entry name" value="HTH_21"/>
    <property type="match status" value="1"/>
</dbReference>
<dbReference type="Pfam" id="PF00665">
    <property type="entry name" value="rve"/>
    <property type="match status" value="1"/>
</dbReference>
<dbReference type="GO" id="GO:0015074">
    <property type="term" value="P:DNA integration"/>
    <property type="evidence" value="ECO:0007669"/>
    <property type="project" value="InterPro"/>
</dbReference>
<dbReference type="EMBL" id="CP011546">
    <property type="protein sequence ID" value="AKK11776.1"/>
    <property type="molecule type" value="Genomic_DNA"/>
</dbReference>
<comment type="function">
    <text evidence="1">Involved in the transposition of the insertion sequence.</text>
</comment>
<sequence length="219" mass="25312">MCQVLQEHHYDISPATYYRYQDRSFGPTAAEIEQAYQAHRVYQLWETNRRVYGYRKLWVAARRSGWSVGRDHVRRLMRVLGISGVSRGKMVRTTVADPRASWFEDRIQRARKQAQRPNQWWVADFPYVRTRKGFCYVSFMTDVFTREILGFVVDVKPDSSLVVRALRQALAGRRRVDPGFSSAGVIHHSDAGSQYTSSDFRSLLARHDMEGSIGSVDDA</sequence>
<dbReference type="KEGG" id="cut:CUTER_08995"/>
<dbReference type="NCBIfam" id="NF033516">
    <property type="entry name" value="transpos_IS3"/>
    <property type="match status" value="1"/>
</dbReference>
<evidence type="ECO:0000256" key="1">
    <source>
        <dbReference type="ARBA" id="ARBA00002286"/>
    </source>
</evidence>
<dbReference type="GO" id="GO:0003676">
    <property type="term" value="F:nucleic acid binding"/>
    <property type="evidence" value="ECO:0007669"/>
    <property type="project" value="InterPro"/>
</dbReference>
<gene>
    <name evidence="3" type="ORF">CUTER_08995</name>
</gene>
<keyword evidence="4" id="KW-1185">Reference proteome</keyword>
<proteinExistence type="predicted"/>
<dbReference type="InterPro" id="IPR036397">
    <property type="entry name" value="RNaseH_sf"/>
</dbReference>
<dbReference type="STRING" id="1072256.CUTER_08995"/>
<evidence type="ECO:0000259" key="2">
    <source>
        <dbReference type="PROSITE" id="PS50994"/>
    </source>
</evidence>
<reference evidence="4" key="2">
    <citation type="submission" date="2015-05" db="EMBL/GenBank/DDBJ databases">
        <title>Complete genome sequence of Corynebacterium uterequi DSM 45634, isolated from the uterus of a maiden mare.</title>
        <authorList>
            <person name="Ruckert C."/>
            <person name="Albersmeier A."/>
            <person name="Winkler A."/>
            <person name="Tauch A."/>
        </authorList>
    </citation>
    <scope>NUCLEOTIDE SEQUENCE [LARGE SCALE GENOMIC DNA]</scope>
    <source>
        <strain evidence="4">DSM 45634</strain>
    </source>
</reference>
<dbReference type="AlphaFoldDB" id="A0A0G3HEK9"/>
<dbReference type="Proteomes" id="UP000035548">
    <property type="component" value="Chromosome"/>
</dbReference>
<dbReference type="InterPro" id="IPR025948">
    <property type="entry name" value="HTH-like_dom"/>
</dbReference>
<dbReference type="InterPro" id="IPR001584">
    <property type="entry name" value="Integrase_cat-core"/>
</dbReference>
<dbReference type="InterPro" id="IPR050900">
    <property type="entry name" value="Transposase_IS3/IS150/IS904"/>
</dbReference>
<organism evidence="3 4">
    <name type="scientific">Corynebacterium uterequi</name>
    <dbReference type="NCBI Taxonomy" id="1072256"/>
    <lineage>
        <taxon>Bacteria</taxon>
        <taxon>Bacillati</taxon>
        <taxon>Actinomycetota</taxon>
        <taxon>Actinomycetes</taxon>
        <taxon>Mycobacteriales</taxon>
        <taxon>Corynebacteriaceae</taxon>
        <taxon>Corynebacterium</taxon>
    </lineage>
</organism>
<dbReference type="Gene3D" id="3.30.420.10">
    <property type="entry name" value="Ribonuclease H-like superfamily/Ribonuclease H"/>
    <property type="match status" value="1"/>
</dbReference>
<dbReference type="PATRIC" id="fig|1072256.5.peg.1777"/>
<dbReference type="PROSITE" id="PS50994">
    <property type="entry name" value="INTEGRASE"/>
    <property type="match status" value="1"/>
</dbReference>
<accession>A0A0G3HEK9</accession>
<evidence type="ECO:0000313" key="4">
    <source>
        <dbReference type="Proteomes" id="UP000035548"/>
    </source>
</evidence>
<dbReference type="InterPro" id="IPR012337">
    <property type="entry name" value="RNaseH-like_sf"/>
</dbReference>
<evidence type="ECO:0000313" key="3">
    <source>
        <dbReference type="EMBL" id="AKK11776.1"/>
    </source>
</evidence>
<dbReference type="PANTHER" id="PTHR46889:SF4">
    <property type="entry name" value="TRANSPOSASE INSO FOR INSERTION SEQUENCE ELEMENT IS911B-RELATED"/>
    <property type="match status" value="1"/>
</dbReference>
<dbReference type="InterPro" id="IPR048020">
    <property type="entry name" value="Transpos_IS3"/>
</dbReference>
<reference evidence="3 4" key="1">
    <citation type="journal article" date="2015" name="Genome Announc.">
        <title>Virulence Factor Genes Detected in the Complete Genome Sequence of Corynebacterium uterequi DSM 45634, Isolated from the Uterus of a Maiden Mare.</title>
        <authorList>
            <person name="Ruckert C."/>
            <person name="Kriete M."/>
            <person name="Jaenicke S."/>
            <person name="Winkler A."/>
            <person name="Tauch A."/>
        </authorList>
    </citation>
    <scope>NUCLEOTIDE SEQUENCE [LARGE SCALE GENOMIC DNA]</scope>
    <source>
        <strain evidence="3 4">DSM 45634</strain>
    </source>
</reference>